<organism evidence="1 2">
    <name type="scientific">Rhizosphaericola mali</name>
    <dbReference type="NCBI Taxonomy" id="2545455"/>
    <lineage>
        <taxon>Bacteria</taxon>
        <taxon>Pseudomonadati</taxon>
        <taxon>Bacteroidota</taxon>
        <taxon>Chitinophagia</taxon>
        <taxon>Chitinophagales</taxon>
        <taxon>Chitinophagaceae</taxon>
        <taxon>Rhizosphaericola</taxon>
    </lineage>
</organism>
<dbReference type="AlphaFoldDB" id="A0A5P2G8C4"/>
<dbReference type="OrthoDB" id="9806494at2"/>
<dbReference type="Pfam" id="PF08002">
    <property type="entry name" value="DUF1697"/>
    <property type="match status" value="1"/>
</dbReference>
<dbReference type="PIRSF" id="PIRSF008502">
    <property type="entry name" value="UCP008502"/>
    <property type="match status" value="1"/>
</dbReference>
<protein>
    <submittedName>
        <fullName evidence="1">DUF1697 domain-containing protein</fullName>
    </submittedName>
</protein>
<dbReference type="SUPFAM" id="SSF160379">
    <property type="entry name" value="SP0830-like"/>
    <property type="match status" value="1"/>
</dbReference>
<evidence type="ECO:0000313" key="2">
    <source>
        <dbReference type="Proteomes" id="UP000292424"/>
    </source>
</evidence>
<reference evidence="1 2" key="1">
    <citation type="submission" date="2019-09" db="EMBL/GenBank/DDBJ databases">
        <title>Complete genome sequence of Arachidicoccus sp. B3-10 isolated from apple orchard soil.</title>
        <authorList>
            <person name="Kim H.S."/>
            <person name="Han K.-I."/>
            <person name="Suh M.K."/>
            <person name="Lee K.C."/>
            <person name="Eom M.K."/>
            <person name="Kim J.-S."/>
            <person name="Kang S.W."/>
            <person name="Sin Y."/>
            <person name="Lee J.-S."/>
        </authorList>
    </citation>
    <scope>NUCLEOTIDE SEQUENCE [LARGE SCALE GENOMIC DNA]</scope>
    <source>
        <strain evidence="1 2">B3-10</strain>
    </source>
</reference>
<dbReference type="RefSeq" id="WP_131330417.1">
    <property type="nucleotide sequence ID" value="NZ_CP044016.1"/>
</dbReference>
<name>A0A5P2G8C4_9BACT</name>
<dbReference type="PANTHER" id="PTHR36439">
    <property type="entry name" value="BLL4334 PROTEIN"/>
    <property type="match status" value="1"/>
</dbReference>
<sequence>MSTVSTFVAFLRGVNVNGTSMKMAEVSSVFEKAGMQNVISILASGNIIFQTQLTASAARSILENAMSIHFNYEAFLFVKTKDEAASIFDNNPFQPDPDFHIYSFIGDIGLDKILMDQFENMTHSVGESAQIVTNNFYWKVPKGNTLQPGFGKILGNKKFKNLFTSRNINTFEKILKKM</sequence>
<proteinExistence type="predicted"/>
<evidence type="ECO:0000313" key="1">
    <source>
        <dbReference type="EMBL" id="QES89473.1"/>
    </source>
</evidence>
<dbReference type="KEGG" id="arac:E0W69_012630"/>
<dbReference type="Proteomes" id="UP000292424">
    <property type="component" value="Chromosome"/>
</dbReference>
<gene>
    <name evidence="1" type="ORF">E0W69_012630</name>
</gene>
<dbReference type="PANTHER" id="PTHR36439:SF1">
    <property type="entry name" value="DUF1697 DOMAIN-CONTAINING PROTEIN"/>
    <property type="match status" value="1"/>
</dbReference>
<dbReference type="Gene3D" id="3.30.70.1280">
    <property type="entry name" value="SP0830-like domains"/>
    <property type="match status" value="1"/>
</dbReference>
<accession>A0A5P2G8C4</accession>
<dbReference type="InterPro" id="IPR012545">
    <property type="entry name" value="DUF1697"/>
</dbReference>
<keyword evidence="2" id="KW-1185">Reference proteome</keyword>
<dbReference type="EMBL" id="CP044016">
    <property type="protein sequence ID" value="QES89473.1"/>
    <property type="molecule type" value="Genomic_DNA"/>
</dbReference>